<dbReference type="RefSeq" id="WP_035065653.1">
    <property type="nucleotide sequence ID" value="NZ_JAVBVO010000003.1"/>
</dbReference>
<accession>A0AAW9JZG6</accession>
<keyword evidence="1" id="KW-1133">Transmembrane helix</keyword>
<dbReference type="AlphaFoldDB" id="A0AAW9JZG6"/>
<gene>
    <name evidence="2" type="ORF">RAK27_05160</name>
</gene>
<sequence>MIDGEEQLWRDILVKLARIEEQTKGLDELTRDVSRALAISKENQKAIVEMKANNKWAWGFIITIGISFITYFITKL</sequence>
<comment type="caution">
    <text evidence="2">The sequence shown here is derived from an EMBL/GenBank/DDBJ whole genome shotgun (WGS) entry which is preliminary data.</text>
</comment>
<evidence type="ECO:0000313" key="2">
    <source>
        <dbReference type="EMBL" id="MDZ5758041.1"/>
    </source>
</evidence>
<protein>
    <submittedName>
        <fullName evidence="2">Hemolysin XhlA family protein</fullName>
    </submittedName>
</protein>
<dbReference type="InterPro" id="IPR019715">
    <property type="entry name" value="Haemolysin_XhlA"/>
</dbReference>
<evidence type="ECO:0000256" key="1">
    <source>
        <dbReference type="SAM" id="Phobius"/>
    </source>
</evidence>
<keyword evidence="1" id="KW-0472">Membrane</keyword>
<reference evidence="2" key="1">
    <citation type="submission" date="2023-08" db="EMBL/GenBank/DDBJ databases">
        <title>Genomic characterization of piscicolin 126 produced by Carnobacterium maltaromaticum CM22 strain isolated from salmon (Salmo salar).</title>
        <authorList>
            <person name="Gonzalez-Gragera E."/>
            <person name="Garcia-Lopez J.D."/>
            <person name="Teso-Perez C."/>
            <person name="Gimenez-Hernandez I."/>
            <person name="Peralta-Sanchez J.M."/>
            <person name="Valdivia E."/>
            <person name="Montalban-Lopez M."/>
            <person name="Martin-Platero A.M."/>
            <person name="Banos A."/>
            <person name="Martinez-Bueno M."/>
        </authorList>
    </citation>
    <scope>NUCLEOTIDE SEQUENCE</scope>
    <source>
        <strain evidence="2">CM22</strain>
    </source>
</reference>
<feature type="transmembrane region" description="Helical" evidence="1">
    <location>
        <begin position="56"/>
        <end position="74"/>
    </location>
</feature>
<keyword evidence="1" id="KW-0812">Transmembrane</keyword>
<dbReference type="Proteomes" id="UP001290462">
    <property type="component" value="Unassembled WGS sequence"/>
</dbReference>
<name>A0AAW9JZG6_CARML</name>
<proteinExistence type="predicted"/>
<organism evidence="2 3">
    <name type="scientific">Carnobacterium maltaromaticum</name>
    <name type="common">Carnobacterium piscicola</name>
    <dbReference type="NCBI Taxonomy" id="2751"/>
    <lineage>
        <taxon>Bacteria</taxon>
        <taxon>Bacillati</taxon>
        <taxon>Bacillota</taxon>
        <taxon>Bacilli</taxon>
        <taxon>Lactobacillales</taxon>
        <taxon>Carnobacteriaceae</taxon>
        <taxon>Carnobacterium</taxon>
    </lineage>
</organism>
<dbReference type="Pfam" id="PF10779">
    <property type="entry name" value="XhlA"/>
    <property type="match status" value="1"/>
</dbReference>
<dbReference type="EMBL" id="JAVBVO010000003">
    <property type="protein sequence ID" value="MDZ5758041.1"/>
    <property type="molecule type" value="Genomic_DNA"/>
</dbReference>
<evidence type="ECO:0000313" key="3">
    <source>
        <dbReference type="Proteomes" id="UP001290462"/>
    </source>
</evidence>